<feature type="binding site" evidence="3">
    <location>
        <begin position="345"/>
        <end position="352"/>
    </location>
    <ligand>
        <name>ATP</name>
        <dbReference type="ChEBI" id="CHEBI:30616"/>
    </ligand>
</feature>
<keyword evidence="9" id="KW-1185">Reference proteome</keyword>
<evidence type="ECO:0000313" key="8">
    <source>
        <dbReference type="EMBL" id="MDT0305044.1"/>
    </source>
</evidence>
<protein>
    <submittedName>
        <fullName evidence="8">FtsK/SpoIIIE domain-containing protein</fullName>
    </submittedName>
</protein>
<name>A0ABU2L0H1_9ACTN</name>
<dbReference type="EMBL" id="JAVREK010000035">
    <property type="protein sequence ID" value="MDT0305044.1"/>
    <property type="molecule type" value="Genomic_DNA"/>
</dbReference>
<evidence type="ECO:0000256" key="2">
    <source>
        <dbReference type="ARBA" id="ARBA00022840"/>
    </source>
</evidence>
<dbReference type="Proteomes" id="UP001183226">
    <property type="component" value="Unassembled WGS sequence"/>
</dbReference>
<keyword evidence="6" id="KW-0472">Membrane</keyword>
<gene>
    <name evidence="8" type="ORF">RM446_23220</name>
</gene>
<dbReference type="Pfam" id="PF01580">
    <property type="entry name" value="FtsK_SpoIIIE"/>
    <property type="match status" value="1"/>
</dbReference>
<evidence type="ECO:0000256" key="6">
    <source>
        <dbReference type="SAM" id="Phobius"/>
    </source>
</evidence>
<dbReference type="Gene3D" id="3.40.50.300">
    <property type="entry name" value="P-loop containing nucleotide triphosphate hydrolases"/>
    <property type="match status" value="1"/>
</dbReference>
<keyword evidence="4" id="KW-0175">Coiled coil</keyword>
<evidence type="ECO:0000256" key="5">
    <source>
        <dbReference type="SAM" id="MobiDB-lite"/>
    </source>
</evidence>
<dbReference type="PROSITE" id="PS50901">
    <property type="entry name" value="FTSK"/>
    <property type="match status" value="1"/>
</dbReference>
<keyword evidence="6" id="KW-1133">Transmembrane helix</keyword>
<dbReference type="PANTHER" id="PTHR22683">
    <property type="entry name" value="SPORULATION PROTEIN RELATED"/>
    <property type="match status" value="1"/>
</dbReference>
<accession>A0ABU2L0H1</accession>
<keyword evidence="2 3" id="KW-0067">ATP-binding</keyword>
<feature type="domain" description="FtsK" evidence="7">
    <location>
        <begin position="321"/>
        <end position="508"/>
    </location>
</feature>
<keyword evidence="1 3" id="KW-0547">Nucleotide-binding</keyword>
<dbReference type="InterPro" id="IPR050206">
    <property type="entry name" value="FtsK/SpoIIIE/SftA"/>
</dbReference>
<comment type="caution">
    <text evidence="8">The sequence shown here is derived from an EMBL/GenBank/DDBJ whole genome shotgun (WGS) entry which is preliminary data.</text>
</comment>
<feature type="coiled-coil region" evidence="4">
    <location>
        <begin position="76"/>
        <end position="119"/>
    </location>
</feature>
<keyword evidence="6" id="KW-0812">Transmembrane</keyword>
<reference evidence="9" key="1">
    <citation type="submission" date="2023-07" db="EMBL/GenBank/DDBJ databases">
        <title>30 novel species of actinomycetes from the DSMZ collection.</title>
        <authorList>
            <person name="Nouioui I."/>
        </authorList>
    </citation>
    <scope>NUCLEOTIDE SEQUENCE [LARGE SCALE GENOMIC DNA]</scope>
    <source>
        <strain evidence="9">DSM 45055</strain>
    </source>
</reference>
<dbReference type="PANTHER" id="PTHR22683:SF41">
    <property type="entry name" value="DNA TRANSLOCASE FTSK"/>
    <property type="match status" value="1"/>
</dbReference>
<evidence type="ECO:0000256" key="4">
    <source>
        <dbReference type="SAM" id="Coils"/>
    </source>
</evidence>
<feature type="region of interest" description="Disordered" evidence="5">
    <location>
        <begin position="199"/>
        <end position="221"/>
    </location>
</feature>
<dbReference type="InterPro" id="IPR002543">
    <property type="entry name" value="FtsK_dom"/>
</dbReference>
<evidence type="ECO:0000259" key="7">
    <source>
        <dbReference type="PROSITE" id="PS50901"/>
    </source>
</evidence>
<sequence>MPDQDDTITMGVVWEAGASEAPRGRELVHVPRPAPAADRLRAAAATWNTYAALAWSRRWQTAEAYVQDPDLYRETVDAAREEIRRERAQVAKKLDKARMRKDEAQVRLLSEQLQDLERRAPSALKMDALTLKARSGRLARQAAVPAAITLGPVAALALAGMWWPLLAWPAAWVWLAVQGHGIAVAEGAVSAAEAPAAVEPAAAPPPGAPRGASSDSVGASEQETAILGHLADWDRRSAGRGLDGVTPAPPSLDSLGIRVVLATSGRMTPEKLGKRLPEVRAALALPRGVRADLSPGDVGDQAVLRIRTRTPERDMTWRPGRAGIGVDSDTGRPVVLPKGRMLIAGTSGAGKSVLLRVVMAEALCAAEPTAVVYIDPKGEESGLWRGKLRCANTVDEILAVLAELDAESDERSAIMQQRRVSSWAPTEERPRIVVVVDEGAEIVSMDAPQDDVDLIRRLQPLATMGRSRGIDLVWATQKPLLGSGIPSQLNGVMQDKVVLKTAGRNENNQVLGADWSSHELELGGSALANTGGRGPDQAPIQVWDLSDDAAVLALPDAQPWAHRPAGKQPAEPEGIPPVLAAALALSEGARGVTGPEIADGCGLDLVDVQEALRAVGVLGDRFTRDGVQVRGYRRDALEEASRRYAQ</sequence>
<evidence type="ECO:0000313" key="9">
    <source>
        <dbReference type="Proteomes" id="UP001183226"/>
    </source>
</evidence>
<dbReference type="CDD" id="cd01127">
    <property type="entry name" value="TrwB_TraG_TraD_VirD4"/>
    <property type="match status" value="1"/>
</dbReference>
<feature type="transmembrane region" description="Helical" evidence="6">
    <location>
        <begin position="142"/>
        <end position="163"/>
    </location>
</feature>
<proteinExistence type="predicted"/>
<dbReference type="SUPFAM" id="SSF52540">
    <property type="entry name" value="P-loop containing nucleoside triphosphate hydrolases"/>
    <property type="match status" value="1"/>
</dbReference>
<evidence type="ECO:0000256" key="3">
    <source>
        <dbReference type="PROSITE-ProRule" id="PRU00289"/>
    </source>
</evidence>
<evidence type="ECO:0000256" key="1">
    <source>
        <dbReference type="ARBA" id="ARBA00022741"/>
    </source>
</evidence>
<organism evidence="8 9">
    <name type="scientific">Streptomonospora wellingtoniae</name>
    <dbReference type="NCBI Taxonomy" id="3075544"/>
    <lineage>
        <taxon>Bacteria</taxon>
        <taxon>Bacillati</taxon>
        <taxon>Actinomycetota</taxon>
        <taxon>Actinomycetes</taxon>
        <taxon>Streptosporangiales</taxon>
        <taxon>Nocardiopsidaceae</taxon>
        <taxon>Streptomonospora</taxon>
    </lineage>
</organism>
<dbReference type="InterPro" id="IPR027417">
    <property type="entry name" value="P-loop_NTPase"/>
</dbReference>
<dbReference type="RefSeq" id="WP_311547559.1">
    <property type="nucleotide sequence ID" value="NZ_JAVREK010000035.1"/>
</dbReference>